<keyword evidence="3 4" id="KW-0408">Iron</keyword>
<evidence type="ECO:0000313" key="7">
    <source>
        <dbReference type="EMBL" id="RDL42830.1"/>
    </source>
</evidence>
<evidence type="ECO:0000256" key="4">
    <source>
        <dbReference type="PROSITE-ProRule" id="PRU00433"/>
    </source>
</evidence>
<keyword evidence="8" id="KW-1185">Reference proteome</keyword>
<dbReference type="Gene3D" id="1.10.760.10">
    <property type="entry name" value="Cytochrome c-like domain"/>
    <property type="match status" value="1"/>
</dbReference>
<feature type="chain" id="PRO_5017011156" description="Cytochrome c domain-containing protein" evidence="5">
    <location>
        <begin position="30"/>
        <end position="118"/>
    </location>
</feature>
<dbReference type="GO" id="GO:0020037">
    <property type="term" value="F:heme binding"/>
    <property type="evidence" value="ECO:0007669"/>
    <property type="project" value="InterPro"/>
</dbReference>
<dbReference type="GO" id="GO:0046872">
    <property type="term" value="F:metal ion binding"/>
    <property type="evidence" value="ECO:0007669"/>
    <property type="project" value="UniProtKB-KW"/>
</dbReference>
<dbReference type="Pfam" id="PF13442">
    <property type="entry name" value="Cytochrome_CBB3"/>
    <property type="match status" value="1"/>
</dbReference>
<gene>
    <name evidence="7" type="ORF">DN730_17360</name>
</gene>
<dbReference type="SUPFAM" id="SSF46626">
    <property type="entry name" value="Cytochrome c"/>
    <property type="match status" value="1"/>
</dbReference>
<accession>A0A370U4X0</accession>
<evidence type="ECO:0000256" key="3">
    <source>
        <dbReference type="ARBA" id="ARBA00023004"/>
    </source>
</evidence>
<reference evidence="7 8" key="1">
    <citation type="submission" date="2018-06" db="EMBL/GenBank/DDBJ databases">
        <title>Marinomonas sp. YLB-05 draft genome sequence.</title>
        <authorList>
            <person name="Yu L."/>
            <person name="Tang X."/>
        </authorList>
    </citation>
    <scope>NUCLEOTIDE SEQUENCE [LARGE SCALE GENOMIC DNA]</scope>
    <source>
        <strain evidence="7 8">YLB-05</strain>
    </source>
</reference>
<evidence type="ECO:0000256" key="1">
    <source>
        <dbReference type="ARBA" id="ARBA00022617"/>
    </source>
</evidence>
<keyword evidence="1 4" id="KW-0349">Heme</keyword>
<dbReference type="EMBL" id="QKRA01000013">
    <property type="protein sequence ID" value="RDL42830.1"/>
    <property type="molecule type" value="Genomic_DNA"/>
</dbReference>
<dbReference type="InterPro" id="IPR009056">
    <property type="entry name" value="Cyt_c-like_dom"/>
</dbReference>
<evidence type="ECO:0000313" key="8">
    <source>
        <dbReference type="Proteomes" id="UP000254326"/>
    </source>
</evidence>
<protein>
    <recommendedName>
        <fullName evidence="6">Cytochrome c domain-containing protein</fullName>
    </recommendedName>
</protein>
<dbReference type="RefSeq" id="WP_115469404.1">
    <property type="nucleotide sequence ID" value="NZ_QKRA01000013.1"/>
</dbReference>
<feature type="domain" description="Cytochrome c" evidence="6">
    <location>
        <begin position="25"/>
        <end position="110"/>
    </location>
</feature>
<dbReference type="InterPro" id="IPR036909">
    <property type="entry name" value="Cyt_c-like_dom_sf"/>
</dbReference>
<keyword evidence="2 4" id="KW-0479">Metal-binding</keyword>
<organism evidence="7 8">
    <name type="scientific">Marinomonas piezotolerans</name>
    <dbReference type="NCBI Taxonomy" id="2213058"/>
    <lineage>
        <taxon>Bacteria</taxon>
        <taxon>Pseudomonadati</taxon>
        <taxon>Pseudomonadota</taxon>
        <taxon>Gammaproteobacteria</taxon>
        <taxon>Oceanospirillales</taxon>
        <taxon>Oceanospirillaceae</taxon>
        <taxon>Marinomonas</taxon>
    </lineage>
</organism>
<proteinExistence type="predicted"/>
<name>A0A370U4X0_9GAMM</name>
<feature type="signal peptide" evidence="5">
    <location>
        <begin position="1"/>
        <end position="29"/>
    </location>
</feature>
<dbReference type="OrthoDB" id="7064218at2"/>
<evidence type="ECO:0000256" key="2">
    <source>
        <dbReference type="ARBA" id="ARBA00022723"/>
    </source>
</evidence>
<dbReference type="Proteomes" id="UP000254326">
    <property type="component" value="Unassembled WGS sequence"/>
</dbReference>
<evidence type="ECO:0000256" key="5">
    <source>
        <dbReference type="SAM" id="SignalP"/>
    </source>
</evidence>
<dbReference type="AlphaFoldDB" id="A0A370U4X0"/>
<keyword evidence="5" id="KW-0732">Signal</keyword>
<sequence length="118" mass="13176">MKLISHFGYITQVVVLFALLLTPSMTVFADETTFQKVCSSCHSGGIKGWLSGAPNVKKGEEWTKYHQRHNKKEMMAIVMNGLNGHKIKGGCKSCSDDEIKGALKYIFSNTKVHNKELE</sequence>
<evidence type="ECO:0000259" key="6">
    <source>
        <dbReference type="PROSITE" id="PS51007"/>
    </source>
</evidence>
<dbReference type="PROSITE" id="PS51007">
    <property type="entry name" value="CYTC"/>
    <property type="match status" value="1"/>
</dbReference>
<comment type="caution">
    <text evidence="7">The sequence shown here is derived from an EMBL/GenBank/DDBJ whole genome shotgun (WGS) entry which is preliminary data.</text>
</comment>
<dbReference type="GO" id="GO:0009055">
    <property type="term" value="F:electron transfer activity"/>
    <property type="evidence" value="ECO:0007669"/>
    <property type="project" value="InterPro"/>
</dbReference>